<keyword evidence="2" id="KW-1185">Reference proteome</keyword>
<evidence type="ECO:0008006" key="3">
    <source>
        <dbReference type="Google" id="ProtNLM"/>
    </source>
</evidence>
<dbReference type="AlphaFoldDB" id="A0A4R5M973"/>
<evidence type="ECO:0000313" key="2">
    <source>
        <dbReference type="Proteomes" id="UP000295722"/>
    </source>
</evidence>
<organism evidence="1 2">
    <name type="scientific">Paraburkholderia silviterrae</name>
    <dbReference type="NCBI Taxonomy" id="2528715"/>
    <lineage>
        <taxon>Bacteria</taxon>
        <taxon>Pseudomonadati</taxon>
        <taxon>Pseudomonadota</taxon>
        <taxon>Betaproteobacteria</taxon>
        <taxon>Burkholderiales</taxon>
        <taxon>Burkholderiaceae</taxon>
        <taxon>Paraburkholderia</taxon>
    </lineage>
</organism>
<name>A0A4R5M973_9BURK</name>
<dbReference type="Proteomes" id="UP000295722">
    <property type="component" value="Unassembled WGS sequence"/>
</dbReference>
<comment type="caution">
    <text evidence="1">The sequence shown here is derived from an EMBL/GenBank/DDBJ whole genome shotgun (WGS) entry which is preliminary data.</text>
</comment>
<evidence type="ECO:0000313" key="1">
    <source>
        <dbReference type="EMBL" id="TDG23147.1"/>
    </source>
</evidence>
<dbReference type="EMBL" id="SMRP01000006">
    <property type="protein sequence ID" value="TDG23147.1"/>
    <property type="molecule type" value="Genomic_DNA"/>
</dbReference>
<dbReference type="RefSeq" id="WP_133195517.1">
    <property type="nucleotide sequence ID" value="NZ_SMRP01000006.1"/>
</dbReference>
<proteinExistence type="predicted"/>
<protein>
    <recommendedName>
        <fullName evidence="3">Parallel beta helix pectate lyase-like protein</fullName>
    </recommendedName>
</protein>
<gene>
    <name evidence="1" type="ORF">EYW47_14485</name>
</gene>
<sequence length="233" mass="25277">MFSAQVMNLEIQGYSYRGVDIAGPLQTGSVFENIYINNNNGSNLFTSSADAGAEFGQCSSSGTVSNTDISEISINQLNVEWATVANAIRFCGVAGANIGAVHIEQITLRSNFAGLIDWRNSSDRIGALSVYYTPIKTSGWYVARLWDSTNQTANVSSLYNETMFDIGVLNLHGLNDGSQVTSGNGLTGISNFYIFDRETSAVGSYVVRVGIMSGRRTRAIARSIRPRLTTRIR</sequence>
<accession>A0A4R5M973</accession>
<reference evidence="1 2" key="1">
    <citation type="submission" date="2019-03" db="EMBL/GenBank/DDBJ databases">
        <title>Paraburkholderia sp. 4M-K11, isolated from subtropical forest soil.</title>
        <authorList>
            <person name="Gao Z.-H."/>
            <person name="Qiu L.-H."/>
        </authorList>
    </citation>
    <scope>NUCLEOTIDE SEQUENCE [LARGE SCALE GENOMIC DNA]</scope>
    <source>
        <strain evidence="1 2">4M-K11</strain>
    </source>
</reference>